<organism evidence="6 7">
    <name type="scientific">Treponema pedis</name>
    <dbReference type="NCBI Taxonomy" id="409322"/>
    <lineage>
        <taxon>Bacteria</taxon>
        <taxon>Pseudomonadati</taxon>
        <taxon>Spirochaetota</taxon>
        <taxon>Spirochaetia</taxon>
        <taxon>Spirochaetales</taxon>
        <taxon>Treponemataceae</taxon>
        <taxon>Treponema</taxon>
    </lineage>
</organism>
<dbReference type="AlphaFoldDB" id="A0A7S6WMI1"/>
<dbReference type="SUPFAM" id="SSF51230">
    <property type="entry name" value="Single hybrid motif"/>
    <property type="match status" value="1"/>
</dbReference>
<sequence>MKEEFILNLIDRFEKSPSVFLHIKNGEAELTLKKEEAYRQNIQGLQNPLQYIQTQPVLQQTSITEQVQNPSAVSGLPSSENRVKTESGISGDTSKELVTVKSPIVGSFYRSPSPDAPAYVEKGGKVSKGQPLCILEAMKMMNTLECEYNGIIEDILVANGDLVEFDQPLFVIRIE</sequence>
<dbReference type="PANTHER" id="PTHR45266">
    <property type="entry name" value="OXALOACETATE DECARBOXYLASE ALPHA CHAIN"/>
    <property type="match status" value="1"/>
</dbReference>
<gene>
    <name evidence="6" type="primary">accB</name>
    <name evidence="6" type="ORF">IFE08_08015</name>
</gene>
<keyword evidence="4" id="KW-0444">Lipid biosynthesis</keyword>
<dbReference type="FunFam" id="2.40.50.100:FF:000003">
    <property type="entry name" value="Acetyl-CoA carboxylase biotin carboxyl carrier protein"/>
    <property type="match status" value="1"/>
</dbReference>
<evidence type="ECO:0000256" key="4">
    <source>
        <dbReference type="RuleBase" id="RU364072"/>
    </source>
</evidence>
<dbReference type="PROSITE" id="PS50968">
    <property type="entry name" value="BIOTINYL_LIPOYL"/>
    <property type="match status" value="1"/>
</dbReference>
<dbReference type="UniPathway" id="UPA00094"/>
<comment type="pathway">
    <text evidence="4">Lipid metabolism; fatty acid biosynthesis.</text>
</comment>
<dbReference type="PANTHER" id="PTHR45266:SF3">
    <property type="entry name" value="OXALOACETATE DECARBOXYLASE ALPHA CHAIN"/>
    <property type="match status" value="1"/>
</dbReference>
<dbReference type="EMBL" id="CP061839">
    <property type="protein sequence ID" value="QOW59816.1"/>
    <property type="molecule type" value="Genomic_DNA"/>
</dbReference>
<evidence type="ECO:0000256" key="1">
    <source>
        <dbReference type="ARBA" id="ARBA00003761"/>
    </source>
</evidence>
<evidence type="ECO:0000259" key="5">
    <source>
        <dbReference type="PROSITE" id="PS50968"/>
    </source>
</evidence>
<reference evidence="6 7" key="1">
    <citation type="submission" date="2020-09" db="EMBL/GenBank/DDBJ databases">
        <title>Characterization of Treponema spp. from bovine digital dermatitis in Korea.</title>
        <authorList>
            <person name="Espiritu H.M."/>
            <person name="Cho Y.I."/>
            <person name="Mamuad L."/>
        </authorList>
    </citation>
    <scope>NUCLEOTIDE SEQUENCE [LARGE SCALE GENOMIC DNA]</scope>
    <source>
        <strain evidence="6 7">KS1</strain>
    </source>
</reference>
<keyword evidence="4" id="KW-0276">Fatty acid metabolism</keyword>
<feature type="domain" description="Lipoyl-binding" evidence="5">
    <location>
        <begin position="97"/>
        <end position="173"/>
    </location>
</feature>
<accession>A0A7S6WMI1</accession>
<dbReference type="GeneID" id="301090511"/>
<dbReference type="Pfam" id="PF00364">
    <property type="entry name" value="Biotin_lipoyl"/>
    <property type="match status" value="1"/>
</dbReference>
<evidence type="ECO:0000256" key="2">
    <source>
        <dbReference type="ARBA" id="ARBA00017562"/>
    </source>
</evidence>
<dbReference type="CDD" id="cd06850">
    <property type="entry name" value="biotinyl_domain"/>
    <property type="match status" value="1"/>
</dbReference>
<evidence type="ECO:0000313" key="6">
    <source>
        <dbReference type="EMBL" id="QOW59816.1"/>
    </source>
</evidence>
<dbReference type="PRINTS" id="PR01071">
    <property type="entry name" value="ACOABIOTINCC"/>
</dbReference>
<dbReference type="InterPro" id="IPR050709">
    <property type="entry name" value="Biotin_Carboxyl_Carrier/Decarb"/>
</dbReference>
<proteinExistence type="predicted"/>
<dbReference type="Gene3D" id="2.40.50.100">
    <property type="match status" value="1"/>
</dbReference>
<name>A0A7S6WMI1_9SPIR</name>
<keyword evidence="4" id="KW-0443">Lipid metabolism</keyword>
<dbReference type="NCBIfam" id="TIGR00531">
    <property type="entry name" value="BCCP"/>
    <property type="match status" value="1"/>
</dbReference>
<dbReference type="RefSeq" id="WP_020965799.1">
    <property type="nucleotide sequence ID" value="NZ_CP061839.1"/>
</dbReference>
<dbReference type="GO" id="GO:0009317">
    <property type="term" value="C:acetyl-CoA carboxylase complex"/>
    <property type="evidence" value="ECO:0007669"/>
    <property type="project" value="InterPro"/>
</dbReference>
<keyword evidence="4" id="KW-0275">Fatty acid biosynthesis</keyword>
<dbReference type="InterPro" id="IPR000089">
    <property type="entry name" value="Biotin_lipoyl"/>
</dbReference>
<dbReference type="InterPro" id="IPR001249">
    <property type="entry name" value="AcCoA_biotinCC"/>
</dbReference>
<dbReference type="GO" id="GO:0003989">
    <property type="term" value="F:acetyl-CoA carboxylase activity"/>
    <property type="evidence" value="ECO:0007669"/>
    <property type="project" value="InterPro"/>
</dbReference>
<dbReference type="InterPro" id="IPR011053">
    <property type="entry name" value="Single_hybrid_motif"/>
</dbReference>
<keyword evidence="3 4" id="KW-0092">Biotin</keyword>
<comment type="function">
    <text evidence="1 4">This protein is a component of the acetyl coenzyme A carboxylase complex; first, biotin carboxylase catalyzes the carboxylation of the carrier protein and then the transcarboxylase transfers the carboxyl group to form malonyl-CoA.</text>
</comment>
<evidence type="ECO:0000256" key="3">
    <source>
        <dbReference type="ARBA" id="ARBA00023267"/>
    </source>
</evidence>
<evidence type="ECO:0000313" key="7">
    <source>
        <dbReference type="Proteomes" id="UP000593915"/>
    </source>
</evidence>
<dbReference type="GO" id="GO:0006633">
    <property type="term" value="P:fatty acid biosynthetic process"/>
    <property type="evidence" value="ECO:0007669"/>
    <property type="project" value="UniProtKB-UniPathway"/>
</dbReference>
<dbReference type="Proteomes" id="UP000593915">
    <property type="component" value="Chromosome"/>
</dbReference>
<protein>
    <recommendedName>
        <fullName evidence="2 4">Biotin carboxyl carrier protein of acetyl-CoA carboxylase</fullName>
    </recommendedName>
</protein>